<dbReference type="Proteomes" id="UP001056778">
    <property type="component" value="Chromosome 4"/>
</dbReference>
<reference evidence="1" key="1">
    <citation type="submission" date="2022-04" db="EMBL/GenBank/DDBJ databases">
        <title>Chromosome-scale genome assembly of Holotrichia oblita Faldermann.</title>
        <authorList>
            <person name="Rongchong L."/>
        </authorList>
    </citation>
    <scope>NUCLEOTIDE SEQUENCE</scope>
    <source>
        <strain evidence="1">81SQS9</strain>
    </source>
</reference>
<comment type="caution">
    <text evidence="1">The sequence shown here is derived from an EMBL/GenBank/DDBJ whole genome shotgun (WGS) entry which is preliminary data.</text>
</comment>
<dbReference type="EMBL" id="CM043018">
    <property type="protein sequence ID" value="KAI4463096.1"/>
    <property type="molecule type" value="Genomic_DNA"/>
</dbReference>
<proteinExistence type="predicted"/>
<keyword evidence="1" id="KW-0675">Receptor</keyword>
<sequence length="326" mass="36944">MDLETYSFVFGVLFSLLFVIGLIGNICVCIVIIYNKTMQTSTNCYLFALAVSDIVIIICDLNSWILACFGISPNLFGRSYCLFEVFLAEFAIHNSLLIVTAVNLARYIAICHPHFRYNMINNVPKTIIIIIAITVLASCLAIPSAISELESCNTASNEIIITNLQKFITSLWMLLLYSGLVIFICVIYKLTSTELKGSILVTTSTEPSNDENRKVIRMLAIVVVALCICWTPLQVFRPMYHFLGKLHSIAPYIEILCGFLFYSVSTTINPILYNIVSYKFREAFKEIFLRRRSNDQVMPKRYTVKTEFESLSLVTKSSEHTSNMKD</sequence>
<organism evidence="1 2">
    <name type="scientific">Holotrichia oblita</name>
    <name type="common">Chafer beetle</name>
    <dbReference type="NCBI Taxonomy" id="644536"/>
    <lineage>
        <taxon>Eukaryota</taxon>
        <taxon>Metazoa</taxon>
        <taxon>Ecdysozoa</taxon>
        <taxon>Arthropoda</taxon>
        <taxon>Hexapoda</taxon>
        <taxon>Insecta</taxon>
        <taxon>Pterygota</taxon>
        <taxon>Neoptera</taxon>
        <taxon>Endopterygota</taxon>
        <taxon>Coleoptera</taxon>
        <taxon>Polyphaga</taxon>
        <taxon>Scarabaeiformia</taxon>
        <taxon>Scarabaeidae</taxon>
        <taxon>Melolonthinae</taxon>
        <taxon>Holotrichia</taxon>
    </lineage>
</organism>
<gene>
    <name evidence="1" type="ORF">MML48_4g00015625</name>
</gene>
<name>A0ACB9T8G5_HOLOL</name>
<evidence type="ECO:0000313" key="1">
    <source>
        <dbReference type="EMBL" id="KAI4463096.1"/>
    </source>
</evidence>
<accession>A0ACB9T8G5</accession>
<evidence type="ECO:0000313" key="2">
    <source>
        <dbReference type="Proteomes" id="UP001056778"/>
    </source>
</evidence>
<protein>
    <submittedName>
        <fullName evidence="1">G-protein coupled receptor</fullName>
    </submittedName>
</protein>
<keyword evidence="2" id="KW-1185">Reference proteome</keyword>